<dbReference type="InterPro" id="IPR005309">
    <property type="entry name" value="PapG_chaper-bd_C"/>
</dbReference>
<dbReference type="Pfam" id="PF03628">
    <property type="entry name" value="PapG_C"/>
    <property type="match status" value="1"/>
</dbReference>
<feature type="chain" id="PRO_5028882920" description="PapG chaperone-binding domain-containing protein" evidence="1">
    <location>
        <begin position="21"/>
        <end position="336"/>
    </location>
</feature>
<dbReference type="GO" id="GO:0007155">
    <property type="term" value="P:cell adhesion"/>
    <property type="evidence" value="ECO:0007669"/>
    <property type="project" value="InterPro"/>
</dbReference>
<dbReference type="Gene3D" id="2.60.40.1090">
    <property type="entry name" value="Fimbrial-type adhesion domain"/>
    <property type="match status" value="1"/>
</dbReference>
<gene>
    <name evidence="3" type="ORF">HVW04_19750</name>
</gene>
<dbReference type="EMBL" id="CP057975">
    <property type="protein sequence ID" value="QMP46960.1"/>
    <property type="molecule type" value="Genomic_DNA"/>
</dbReference>
<accession>A0A7D7EU92</accession>
<sequence length="336" mass="35940">MSGKRACAFAFLMVSFSCYSGNYNVASLWGYPNNSGTSVSFEVDWAGKEYSLPVISHWSWGRPVAEFVRCLSGGGPNTHYQRRGMNVVAYPSSVTLTPGFEGKIIMSGDEGSEEVNGWKIALGLNSPWSWETVNAKCTEVGELYKGVTYPNGSSNGITAKIKIPNGMPTGVYNISIPARVGLYRQGYNYGSPATLSYSEILSALIQVDVNMKLTVRNACTYDVPSLHLDHGYKILGDAPGNKVTKDITVTCTGPTNVRLSLTSLSTPSSNVAGEYRAGLGNGWDSRLSINGQSSELTDYFTHAGSKTYTVGSELIKGSNSRAGVLSGSAILVISPE</sequence>
<keyword evidence="1" id="KW-0732">Signal</keyword>
<evidence type="ECO:0000313" key="4">
    <source>
        <dbReference type="Proteomes" id="UP000514715"/>
    </source>
</evidence>
<evidence type="ECO:0000259" key="2">
    <source>
        <dbReference type="Pfam" id="PF03628"/>
    </source>
</evidence>
<feature type="signal peptide" evidence="1">
    <location>
        <begin position="1"/>
        <end position="20"/>
    </location>
</feature>
<dbReference type="AlphaFoldDB" id="A0A7D7EU92"/>
<feature type="domain" description="PapG chaperone-binding" evidence="2">
    <location>
        <begin position="230"/>
        <end position="333"/>
    </location>
</feature>
<name>A0A7D7EU92_ECOLX</name>
<dbReference type="GO" id="GO:0009289">
    <property type="term" value="C:pilus"/>
    <property type="evidence" value="ECO:0007669"/>
    <property type="project" value="InterPro"/>
</dbReference>
<reference evidence="3 4" key="1">
    <citation type="submission" date="2020-06" db="EMBL/GenBank/DDBJ databases">
        <title>REHAB project genomes.</title>
        <authorList>
            <person name="Shaw L.P."/>
        </authorList>
    </citation>
    <scope>NUCLEOTIDE SEQUENCE [LARGE SCALE GENOMIC DNA]</scope>
    <source>
        <strain evidence="3 4">RHB07-C04</strain>
    </source>
</reference>
<dbReference type="InterPro" id="IPR036937">
    <property type="entry name" value="Adhesion_dom_fimbrial_sf"/>
</dbReference>
<evidence type="ECO:0000313" key="3">
    <source>
        <dbReference type="EMBL" id="QMP46960.1"/>
    </source>
</evidence>
<dbReference type="PROSITE" id="PS51257">
    <property type="entry name" value="PROKAR_LIPOPROTEIN"/>
    <property type="match status" value="1"/>
</dbReference>
<organism evidence="3 4">
    <name type="scientific">Escherichia coli</name>
    <dbReference type="NCBI Taxonomy" id="562"/>
    <lineage>
        <taxon>Bacteria</taxon>
        <taxon>Pseudomonadati</taxon>
        <taxon>Pseudomonadota</taxon>
        <taxon>Gammaproteobacteria</taxon>
        <taxon>Enterobacterales</taxon>
        <taxon>Enterobacteriaceae</taxon>
        <taxon>Escherichia</taxon>
    </lineage>
</organism>
<proteinExistence type="predicted"/>
<dbReference type="Proteomes" id="UP000514715">
    <property type="component" value="Chromosome"/>
</dbReference>
<protein>
    <recommendedName>
        <fullName evidence="2">PapG chaperone-binding domain-containing protein</fullName>
    </recommendedName>
</protein>
<evidence type="ECO:0000256" key="1">
    <source>
        <dbReference type="SAM" id="SignalP"/>
    </source>
</evidence>